<accession>A0A8C3FH96</accession>
<reference evidence="3" key="2">
    <citation type="submission" date="2025-09" db="UniProtKB">
        <authorList>
            <consortium name="Ensembl"/>
        </authorList>
    </citation>
    <scope>IDENTIFICATION</scope>
</reference>
<dbReference type="Gene3D" id="3.10.360.10">
    <property type="entry name" value="Antimicrobial Peptide, Beta-defensin 2, Chain A"/>
    <property type="match status" value="1"/>
</dbReference>
<evidence type="ECO:0000313" key="4">
    <source>
        <dbReference type="Proteomes" id="UP000694380"/>
    </source>
</evidence>
<dbReference type="Ensembl" id="ENSCPBT00000010084.1">
    <property type="protein sequence ID" value="ENSCPBP00000008387.1"/>
    <property type="gene ID" value="ENSCPBG00000006549.1"/>
</dbReference>
<protein>
    <recommendedName>
        <fullName evidence="2">Beta-defensin-like domain-containing protein</fullName>
    </recommendedName>
</protein>
<organism evidence="3 4">
    <name type="scientific">Chrysemys picta bellii</name>
    <name type="common">Western painted turtle</name>
    <name type="synonym">Emys bellii</name>
    <dbReference type="NCBI Taxonomy" id="8478"/>
    <lineage>
        <taxon>Eukaryota</taxon>
        <taxon>Metazoa</taxon>
        <taxon>Chordata</taxon>
        <taxon>Craniata</taxon>
        <taxon>Vertebrata</taxon>
        <taxon>Euteleostomi</taxon>
        <taxon>Archelosauria</taxon>
        <taxon>Testudinata</taxon>
        <taxon>Testudines</taxon>
        <taxon>Cryptodira</taxon>
        <taxon>Durocryptodira</taxon>
        <taxon>Testudinoidea</taxon>
        <taxon>Emydidae</taxon>
        <taxon>Chrysemys</taxon>
    </lineage>
</organism>
<keyword evidence="4" id="KW-1185">Reference proteome</keyword>
<feature type="domain" description="Beta-defensin-like" evidence="2">
    <location>
        <begin position="23"/>
        <end position="56"/>
    </location>
</feature>
<dbReference type="GeneTree" id="ENSGT00950000185025"/>
<dbReference type="AlphaFoldDB" id="A0A8C3FH96"/>
<keyword evidence="1" id="KW-0732">Signal</keyword>
<feature type="chain" id="PRO_5034403100" description="Beta-defensin-like domain-containing protein" evidence="1">
    <location>
        <begin position="21"/>
        <end position="61"/>
    </location>
</feature>
<dbReference type="Proteomes" id="UP000694380">
    <property type="component" value="Unplaced"/>
</dbReference>
<proteinExistence type="predicted"/>
<sequence>THSAHFLGATLFLCAGFTHGISDPIACRRAGGFCLHTCYPYLRSIGICGIVQSCCRRRWVS</sequence>
<dbReference type="GO" id="GO:0006952">
    <property type="term" value="P:defense response"/>
    <property type="evidence" value="ECO:0007669"/>
    <property type="project" value="InterPro"/>
</dbReference>
<name>A0A8C3FH96_CHRPI</name>
<dbReference type="Pfam" id="PF00711">
    <property type="entry name" value="Defensin_beta"/>
    <property type="match status" value="1"/>
</dbReference>
<dbReference type="GO" id="GO:0005576">
    <property type="term" value="C:extracellular region"/>
    <property type="evidence" value="ECO:0007669"/>
    <property type="project" value="InterPro"/>
</dbReference>
<feature type="signal peptide" evidence="1">
    <location>
        <begin position="1"/>
        <end position="20"/>
    </location>
</feature>
<reference evidence="3" key="1">
    <citation type="submission" date="2025-08" db="UniProtKB">
        <authorList>
            <consortium name="Ensembl"/>
        </authorList>
    </citation>
    <scope>IDENTIFICATION</scope>
</reference>
<evidence type="ECO:0000313" key="3">
    <source>
        <dbReference type="Ensembl" id="ENSCPBP00000008387.1"/>
    </source>
</evidence>
<evidence type="ECO:0000259" key="2">
    <source>
        <dbReference type="Pfam" id="PF00711"/>
    </source>
</evidence>
<evidence type="ECO:0000256" key="1">
    <source>
        <dbReference type="SAM" id="SignalP"/>
    </source>
</evidence>
<dbReference type="InterPro" id="IPR001855">
    <property type="entry name" value="Defensin_beta-like"/>
</dbReference>
<dbReference type="SUPFAM" id="SSF57392">
    <property type="entry name" value="Defensin-like"/>
    <property type="match status" value="1"/>
</dbReference>